<evidence type="ECO:0000313" key="2">
    <source>
        <dbReference type="Proteomes" id="UP000003273"/>
    </source>
</evidence>
<accession>I4GYW7</accession>
<proteinExistence type="predicted"/>
<comment type="caution">
    <text evidence="1">The sequence shown here is derived from an EMBL/GenBank/DDBJ whole genome shotgun (WGS) entry which is preliminary data.</text>
</comment>
<reference evidence="1 2" key="1">
    <citation type="submission" date="2012-04" db="EMBL/GenBank/DDBJ databases">
        <authorList>
            <person name="Genoscope - CEA"/>
        </authorList>
    </citation>
    <scope>NUCLEOTIDE SEQUENCE [LARGE SCALE GENOMIC DNA]</scope>
    <source>
        <strain evidence="1 2">9806</strain>
    </source>
</reference>
<dbReference type="AlphaFoldDB" id="I4GYW7"/>
<dbReference type="HOGENOM" id="CLU_2844915_0_0_3"/>
<gene>
    <name evidence="1" type="ORF">MICAE_450036</name>
</gene>
<organism evidence="1 2">
    <name type="scientific">Microcystis aeruginosa PCC 9806</name>
    <dbReference type="NCBI Taxonomy" id="1160282"/>
    <lineage>
        <taxon>Bacteria</taxon>
        <taxon>Bacillati</taxon>
        <taxon>Cyanobacteriota</taxon>
        <taxon>Cyanophyceae</taxon>
        <taxon>Oscillatoriophycideae</taxon>
        <taxon>Chroococcales</taxon>
        <taxon>Microcystaceae</taxon>
        <taxon>Microcystis</taxon>
    </lineage>
</organism>
<protein>
    <submittedName>
        <fullName evidence="1">Uncharacterized protein</fullName>
    </submittedName>
</protein>
<dbReference type="Proteomes" id="UP000003273">
    <property type="component" value="Unassembled WGS sequence"/>
</dbReference>
<sequence length="65" mass="7367">MDLIKRRLEEINGQLKVARIGVALEIRGERIYLRGTFPPKPGKSGYSQQGKVQSQVTLWGKNSLR</sequence>
<evidence type="ECO:0000313" key="1">
    <source>
        <dbReference type="EMBL" id="CCI14991.1"/>
    </source>
</evidence>
<name>I4GYW7_MICAE</name>
<dbReference type="EMBL" id="CAIL01000251">
    <property type="protein sequence ID" value="CCI14991.1"/>
    <property type="molecule type" value="Genomic_DNA"/>
</dbReference>